<evidence type="ECO:0000313" key="2">
    <source>
        <dbReference type="Proteomes" id="UP000297245"/>
    </source>
</evidence>
<name>A0A4S8KRS1_DENBC</name>
<accession>A0A4S8KRS1</accession>
<dbReference type="Proteomes" id="UP000297245">
    <property type="component" value="Unassembled WGS sequence"/>
</dbReference>
<keyword evidence="2" id="KW-1185">Reference proteome</keyword>
<protein>
    <submittedName>
        <fullName evidence="1">Uncharacterized protein</fullName>
    </submittedName>
</protein>
<reference evidence="1 2" key="1">
    <citation type="journal article" date="2019" name="Nat. Ecol. Evol.">
        <title>Megaphylogeny resolves global patterns of mushroom evolution.</title>
        <authorList>
            <person name="Varga T."/>
            <person name="Krizsan K."/>
            <person name="Foldi C."/>
            <person name="Dima B."/>
            <person name="Sanchez-Garcia M."/>
            <person name="Sanchez-Ramirez S."/>
            <person name="Szollosi G.J."/>
            <person name="Szarkandi J.G."/>
            <person name="Papp V."/>
            <person name="Albert L."/>
            <person name="Andreopoulos W."/>
            <person name="Angelini C."/>
            <person name="Antonin V."/>
            <person name="Barry K.W."/>
            <person name="Bougher N.L."/>
            <person name="Buchanan P."/>
            <person name="Buyck B."/>
            <person name="Bense V."/>
            <person name="Catcheside P."/>
            <person name="Chovatia M."/>
            <person name="Cooper J."/>
            <person name="Damon W."/>
            <person name="Desjardin D."/>
            <person name="Finy P."/>
            <person name="Geml J."/>
            <person name="Haridas S."/>
            <person name="Hughes K."/>
            <person name="Justo A."/>
            <person name="Karasinski D."/>
            <person name="Kautmanova I."/>
            <person name="Kiss B."/>
            <person name="Kocsube S."/>
            <person name="Kotiranta H."/>
            <person name="LaButti K.M."/>
            <person name="Lechner B.E."/>
            <person name="Liimatainen K."/>
            <person name="Lipzen A."/>
            <person name="Lukacs Z."/>
            <person name="Mihaltcheva S."/>
            <person name="Morgado L.N."/>
            <person name="Niskanen T."/>
            <person name="Noordeloos M.E."/>
            <person name="Ohm R.A."/>
            <person name="Ortiz-Santana B."/>
            <person name="Ovrebo C."/>
            <person name="Racz N."/>
            <person name="Riley R."/>
            <person name="Savchenko A."/>
            <person name="Shiryaev A."/>
            <person name="Soop K."/>
            <person name="Spirin V."/>
            <person name="Szebenyi C."/>
            <person name="Tomsovsky M."/>
            <person name="Tulloss R.E."/>
            <person name="Uehling J."/>
            <person name="Grigoriev I.V."/>
            <person name="Vagvolgyi C."/>
            <person name="Papp T."/>
            <person name="Martin F.M."/>
            <person name="Miettinen O."/>
            <person name="Hibbett D.S."/>
            <person name="Nagy L.G."/>
        </authorList>
    </citation>
    <scope>NUCLEOTIDE SEQUENCE [LARGE SCALE GENOMIC DNA]</scope>
    <source>
        <strain evidence="1 2">CBS 962.96</strain>
    </source>
</reference>
<dbReference type="AlphaFoldDB" id="A0A4S8KRS1"/>
<dbReference type="OrthoDB" id="3048541at2759"/>
<dbReference type="EMBL" id="ML180204">
    <property type="protein sequence ID" value="THU78380.1"/>
    <property type="molecule type" value="Genomic_DNA"/>
</dbReference>
<evidence type="ECO:0000313" key="1">
    <source>
        <dbReference type="EMBL" id="THU78380.1"/>
    </source>
</evidence>
<gene>
    <name evidence="1" type="ORF">K435DRAFT_700166</name>
</gene>
<feature type="non-terminal residue" evidence="1">
    <location>
        <position position="666"/>
    </location>
</feature>
<organism evidence="1 2">
    <name type="scientific">Dendrothele bispora (strain CBS 962.96)</name>
    <dbReference type="NCBI Taxonomy" id="1314807"/>
    <lineage>
        <taxon>Eukaryota</taxon>
        <taxon>Fungi</taxon>
        <taxon>Dikarya</taxon>
        <taxon>Basidiomycota</taxon>
        <taxon>Agaricomycotina</taxon>
        <taxon>Agaricomycetes</taxon>
        <taxon>Agaricomycetidae</taxon>
        <taxon>Agaricales</taxon>
        <taxon>Agaricales incertae sedis</taxon>
        <taxon>Dendrothele</taxon>
    </lineage>
</organism>
<sequence>MIHRKDRQIDGLRLGKLNTSRRIRAVTAKIDINKRLLLALASGKAQNADRILHIGLKNGRSPQAILALYEEAAQKIYRPCSYTEEQIMKGLLLWRLGGVRVSSMAHRMLGLPGMTMLRAHSTIPPLIASPAFPIAGDIVRNLEALFSGPFGELLRSGGGTTNIWNVVVMFDEIAVEKRLRWDPKTNHILGMCREHGTALELNTDEDVDVLVDELHPSDQETEPRVHYASEATVGAVGILSGDKRIYSARPILISGTCKREQGPRHAELIALVVDVVISVFTRLNIRHRIVSLASDGETRRGKSLVSLTVKEPLPSSSPIYPLLCGLTFMNLLVGLWSLTADKDFRHVFKRLRNRLISRGTVIFDQVLTPDIIKKHLRGSGYSDAHIRSIFHPNDKQDVVLAYLLLRDIWSLQPVIGDASPGYKEARGALIILGVFLKSLLFPYICVDLSLAEQLQHLSMAAHLGLVLFREAEKDFLPSLLFADIMMMIKNVYFCVAYAKVDNPNSSLYIILLGTDRLESQFGIVRTMTGNDSGTDILQFSERATGTTEVASILTEYPQWDQSPRRLRLPFVDREGNCTTLGDHSDHVSPASWRGDTNLSLVNLSTCWKRGLQTLGQNVLINSKSGPHLQSLVSLGHDSGVDILSPCGTLLLAQPLNDPEDHEDDLD</sequence>
<proteinExistence type="predicted"/>